<dbReference type="Proteomes" id="UP000800200">
    <property type="component" value="Unassembled WGS sequence"/>
</dbReference>
<evidence type="ECO:0000313" key="1">
    <source>
        <dbReference type="EMBL" id="KAF2176549.1"/>
    </source>
</evidence>
<accession>A0A6A6DEB0</accession>
<evidence type="ECO:0000313" key="2">
    <source>
        <dbReference type="Proteomes" id="UP000800200"/>
    </source>
</evidence>
<keyword evidence="2" id="KW-1185">Reference proteome</keyword>
<dbReference type="OrthoDB" id="3798608at2759"/>
<dbReference type="EMBL" id="ML994706">
    <property type="protein sequence ID" value="KAF2176549.1"/>
    <property type="molecule type" value="Genomic_DNA"/>
</dbReference>
<dbReference type="SUPFAM" id="SSF48403">
    <property type="entry name" value="Ankyrin repeat"/>
    <property type="match status" value="1"/>
</dbReference>
<dbReference type="AlphaFoldDB" id="A0A6A6DEB0"/>
<dbReference type="Gene3D" id="1.25.40.20">
    <property type="entry name" value="Ankyrin repeat-containing domain"/>
    <property type="match status" value="1"/>
</dbReference>
<sequence length="526" mass="59804">MGGSWLFRKSVSLDFWRVEHIPNPLPKNLHYASEDDPLLQAIIRKSESELLALLQEARYLHQIATDEFLLQTSILWPRGLCLLLESGADVSIIDQNGYSALEFAVEVKRDDSVDILLKLGCPFTAYAWNKSRGESRRLIKDAIIKQIASETRHESSIPTTADHCLCKTTSPLQFVYSGENLTADEAESFFQAGLHCIDHESTNETHLWVQVSSLAYTERGKFDPSHLELFMWFINKGARLDRKHPRLKTLLAHLLAERLAIGILLPRETMADQDMTAYEKTATGGVAITNEGLNHAATLMRQCILQYDFRDTCQCACSEGGCGALSTVLRALSSCYCSFRSSFPPPLPFQNSLERYLLTLLDLVGFEVEVDVGALSIVRALTFDHLQLSHTCHDHGHSYQQWSHDRIWIDSCKPVLPLCTKEIEDIQYVELSDISLLEDLVVEFDATLRDFEGSFQGFIEGPWRQRMQEVDNERYAPRQDEPQKIEELGVIIQPYGPETAINEADEPEFGSWEWFKQEVDEIMNPK</sequence>
<proteinExistence type="predicted"/>
<reference evidence="1" key="1">
    <citation type="journal article" date="2020" name="Stud. Mycol.">
        <title>101 Dothideomycetes genomes: a test case for predicting lifestyles and emergence of pathogens.</title>
        <authorList>
            <person name="Haridas S."/>
            <person name="Albert R."/>
            <person name="Binder M."/>
            <person name="Bloem J."/>
            <person name="Labutti K."/>
            <person name="Salamov A."/>
            <person name="Andreopoulos B."/>
            <person name="Baker S."/>
            <person name="Barry K."/>
            <person name="Bills G."/>
            <person name="Bluhm B."/>
            <person name="Cannon C."/>
            <person name="Castanera R."/>
            <person name="Culley D."/>
            <person name="Daum C."/>
            <person name="Ezra D."/>
            <person name="Gonzalez J."/>
            <person name="Henrissat B."/>
            <person name="Kuo A."/>
            <person name="Liang C."/>
            <person name="Lipzen A."/>
            <person name="Lutzoni F."/>
            <person name="Magnuson J."/>
            <person name="Mondo S."/>
            <person name="Nolan M."/>
            <person name="Ohm R."/>
            <person name="Pangilinan J."/>
            <person name="Park H.-J."/>
            <person name="Ramirez L."/>
            <person name="Alfaro M."/>
            <person name="Sun H."/>
            <person name="Tritt A."/>
            <person name="Yoshinaga Y."/>
            <person name="Zwiers L.-H."/>
            <person name="Turgeon B."/>
            <person name="Goodwin S."/>
            <person name="Spatafora J."/>
            <person name="Crous P."/>
            <person name="Grigoriev I."/>
        </authorList>
    </citation>
    <scope>NUCLEOTIDE SEQUENCE</scope>
    <source>
        <strain evidence="1">CBS 207.26</strain>
    </source>
</reference>
<organism evidence="1 2">
    <name type="scientific">Zopfia rhizophila CBS 207.26</name>
    <dbReference type="NCBI Taxonomy" id="1314779"/>
    <lineage>
        <taxon>Eukaryota</taxon>
        <taxon>Fungi</taxon>
        <taxon>Dikarya</taxon>
        <taxon>Ascomycota</taxon>
        <taxon>Pezizomycotina</taxon>
        <taxon>Dothideomycetes</taxon>
        <taxon>Dothideomycetes incertae sedis</taxon>
        <taxon>Zopfiaceae</taxon>
        <taxon>Zopfia</taxon>
    </lineage>
</organism>
<gene>
    <name evidence="1" type="ORF">K469DRAFT_400924</name>
</gene>
<name>A0A6A6DEB0_9PEZI</name>
<dbReference type="InterPro" id="IPR036770">
    <property type="entry name" value="Ankyrin_rpt-contain_sf"/>
</dbReference>
<protein>
    <submittedName>
        <fullName evidence="1">Uncharacterized protein</fullName>
    </submittedName>
</protein>